<proteinExistence type="predicted"/>
<protein>
    <submittedName>
        <fullName evidence="1">Uncharacterized protein</fullName>
    </submittedName>
</protein>
<comment type="caution">
    <text evidence="1">The sequence shown here is derived from an EMBL/GenBank/DDBJ whole genome shotgun (WGS) entry which is preliminary data.</text>
</comment>
<dbReference type="EMBL" id="JAJFAZ020000004">
    <property type="protein sequence ID" value="KAI5335828.1"/>
    <property type="molecule type" value="Genomic_DNA"/>
</dbReference>
<gene>
    <name evidence="1" type="ORF">L3X38_025962</name>
</gene>
<keyword evidence="2" id="KW-1185">Reference proteome</keyword>
<evidence type="ECO:0000313" key="2">
    <source>
        <dbReference type="Proteomes" id="UP001054821"/>
    </source>
</evidence>
<organism evidence="1 2">
    <name type="scientific">Prunus dulcis</name>
    <name type="common">Almond</name>
    <name type="synonym">Amygdalus dulcis</name>
    <dbReference type="NCBI Taxonomy" id="3755"/>
    <lineage>
        <taxon>Eukaryota</taxon>
        <taxon>Viridiplantae</taxon>
        <taxon>Streptophyta</taxon>
        <taxon>Embryophyta</taxon>
        <taxon>Tracheophyta</taxon>
        <taxon>Spermatophyta</taxon>
        <taxon>Magnoliopsida</taxon>
        <taxon>eudicotyledons</taxon>
        <taxon>Gunneridae</taxon>
        <taxon>Pentapetalae</taxon>
        <taxon>rosids</taxon>
        <taxon>fabids</taxon>
        <taxon>Rosales</taxon>
        <taxon>Rosaceae</taxon>
        <taxon>Amygdaloideae</taxon>
        <taxon>Amygdaleae</taxon>
        <taxon>Prunus</taxon>
    </lineage>
</organism>
<reference evidence="1 2" key="1">
    <citation type="journal article" date="2022" name="G3 (Bethesda)">
        <title>Whole-genome sequence and methylome profiling of the almond [Prunus dulcis (Mill.) D.A. Webb] cultivar 'Nonpareil'.</title>
        <authorList>
            <person name="D'Amico-Willman K.M."/>
            <person name="Ouma W.Z."/>
            <person name="Meulia T."/>
            <person name="Sideli G.M."/>
            <person name="Gradziel T.M."/>
            <person name="Fresnedo-Ramirez J."/>
        </authorList>
    </citation>
    <scope>NUCLEOTIDE SEQUENCE [LARGE SCALE GENOMIC DNA]</scope>
    <source>
        <strain evidence="1">Clone GOH B32 T37-40</strain>
    </source>
</reference>
<evidence type="ECO:0000313" key="1">
    <source>
        <dbReference type="EMBL" id="KAI5335828.1"/>
    </source>
</evidence>
<sequence>MRSRRVWFGMASLGVVDEENVEPQGHSEPLDPFSYGLCSNTFGDLECFNWAIMAVGWVTTGFMVGVGGGGRINV</sequence>
<dbReference type="AlphaFoldDB" id="A0AAD4Z8H9"/>
<accession>A0AAD4Z8H9</accession>
<name>A0AAD4Z8H9_PRUDU</name>
<dbReference type="Proteomes" id="UP001054821">
    <property type="component" value="Chromosome 4"/>
</dbReference>